<keyword evidence="3" id="KW-1185">Reference proteome</keyword>
<evidence type="ECO:0000313" key="3">
    <source>
        <dbReference type="Proteomes" id="UP000199215"/>
    </source>
</evidence>
<dbReference type="InterPro" id="IPR029068">
    <property type="entry name" value="Glyas_Bleomycin-R_OHBP_Dase"/>
</dbReference>
<dbReference type="GO" id="GO:0051213">
    <property type="term" value="F:dioxygenase activity"/>
    <property type="evidence" value="ECO:0007669"/>
    <property type="project" value="UniProtKB-KW"/>
</dbReference>
<organism evidence="2 3">
    <name type="scientific">Halopenitus malekzadehii</name>
    <dbReference type="NCBI Taxonomy" id="1267564"/>
    <lineage>
        <taxon>Archaea</taxon>
        <taxon>Methanobacteriati</taxon>
        <taxon>Methanobacteriota</taxon>
        <taxon>Stenosarchaea group</taxon>
        <taxon>Halobacteria</taxon>
        <taxon>Halobacteriales</taxon>
        <taxon>Haloferacaceae</taxon>
        <taxon>Halopenitus</taxon>
    </lineage>
</organism>
<keyword evidence="2" id="KW-0223">Dioxygenase</keyword>
<protein>
    <submittedName>
        <fullName evidence="2">Catechol-2,3-dioxygenase</fullName>
    </submittedName>
</protein>
<dbReference type="SUPFAM" id="SSF54593">
    <property type="entry name" value="Glyoxalase/Bleomycin resistance protein/Dihydroxybiphenyl dioxygenase"/>
    <property type="match status" value="1"/>
</dbReference>
<feature type="domain" description="VOC" evidence="1">
    <location>
        <begin position="133"/>
        <end position="259"/>
    </location>
</feature>
<accession>A0A1H6I8L0</accession>
<dbReference type="OrthoDB" id="304574at2157"/>
<dbReference type="RefSeq" id="WP_092815055.1">
    <property type="nucleotide sequence ID" value="NZ_FNWU01000001.1"/>
</dbReference>
<evidence type="ECO:0000259" key="1">
    <source>
        <dbReference type="PROSITE" id="PS51819"/>
    </source>
</evidence>
<gene>
    <name evidence="2" type="ORF">SAMN05192561_101986</name>
</gene>
<keyword evidence="2" id="KW-0560">Oxidoreductase</keyword>
<proteinExistence type="predicted"/>
<dbReference type="InterPro" id="IPR050383">
    <property type="entry name" value="GlyoxalaseI/FosfomycinResist"/>
</dbReference>
<dbReference type="Proteomes" id="UP000199215">
    <property type="component" value="Unassembled WGS sequence"/>
</dbReference>
<sequence length="259" mass="28096">MTITRLTHLALEVQSLDRAREFYEDRLGLGHERIHRTDREVAYAVGDTGSRLVLRRPRSIPRGGVHTHFALSTTADAYDAWIDRCADLNPVERTFGAYRSLYVDDHDGHCVEIGTLEGTDDAGTRGDTPALTGIFEVVLEVTSLDRSEAIYRSLGFEVVDRGDDRPRVRLQGPFDLELWEPHIGIADARGGCHVDLGLASDDPDADADRLADAIATAGSADSVGGTDATGEAATEIVEPIDGGVRVRDPDGHRIAIVAE</sequence>
<dbReference type="PANTHER" id="PTHR21366">
    <property type="entry name" value="GLYOXALASE FAMILY PROTEIN"/>
    <property type="match status" value="1"/>
</dbReference>
<reference evidence="2 3" key="1">
    <citation type="submission" date="2016-10" db="EMBL/GenBank/DDBJ databases">
        <authorList>
            <person name="de Groot N.N."/>
        </authorList>
    </citation>
    <scope>NUCLEOTIDE SEQUENCE [LARGE SCALE GENOMIC DNA]</scope>
    <source>
        <strain evidence="2 3">IBRC-M10418</strain>
    </source>
</reference>
<dbReference type="InterPro" id="IPR004360">
    <property type="entry name" value="Glyas_Fos-R_dOase_dom"/>
</dbReference>
<dbReference type="Gene3D" id="3.10.180.10">
    <property type="entry name" value="2,3-Dihydroxybiphenyl 1,2-Dioxygenase, domain 1"/>
    <property type="match status" value="2"/>
</dbReference>
<name>A0A1H6I8L0_9EURY</name>
<dbReference type="AlphaFoldDB" id="A0A1H6I8L0"/>
<dbReference type="PROSITE" id="PS51819">
    <property type="entry name" value="VOC"/>
    <property type="match status" value="2"/>
</dbReference>
<evidence type="ECO:0000313" key="2">
    <source>
        <dbReference type="EMBL" id="SEH43101.1"/>
    </source>
</evidence>
<dbReference type="PANTHER" id="PTHR21366:SF22">
    <property type="entry name" value="VOC DOMAIN-CONTAINING PROTEIN"/>
    <property type="match status" value="1"/>
</dbReference>
<dbReference type="InterPro" id="IPR037523">
    <property type="entry name" value="VOC_core"/>
</dbReference>
<dbReference type="Pfam" id="PF00903">
    <property type="entry name" value="Glyoxalase"/>
    <property type="match status" value="1"/>
</dbReference>
<dbReference type="EMBL" id="FNWU01000001">
    <property type="protein sequence ID" value="SEH43101.1"/>
    <property type="molecule type" value="Genomic_DNA"/>
</dbReference>
<feature type="domain" description="VOC" evidence="1">
    <location>
        <begin position="5"/>
        <end position="116"/>
    </location>
</feature>